<sequence>MVEFLVGAMFVLIPLFLAIVALGKLSDVQSTATMAARYAAWERTVWYPGGGDFDSINAPNQKSADAIGKEIAVRLLNDRSGLQIKDTDKNATTLENGTDPLWRDNEGKAYLDNYNQLASNLGNEAPATDVAGAVINTLKNVSVKGLVGFVPPLPTDTLAVAQYTLNDVGKNSDAYRRLWPGDNGWQGMSFNATGAILSNTWGANARGGTNDMVKRMVPTAQGLGAVVQTARAGLAPWDPTQPSRIEVGKIAVDVLPDDRLK</sequence>
<comment type="caution">
    <text evidence="1">The sequence shown here is derived from an EMBL/GenBank/DDBJ whole genome shotgun (WGS) entry which is preliminary data.</text>
</comment>
<keyword evidence="2" id="KW-1185">Reference proteome</keyword>
<evidence type="ECO:0000313" key="2">
    <source>
        <dbReference type="Proteomes" id="UP000433309"/>
    </source>
</evidence>
<gene>
    <name evidence="1" type="ORF">GJ699_10270</name>
</gene>
<evidence type="ECO:0000313" key="1">
    <source>
        <dbReference type="EMBL" id="MRW90371.1"/>
    </source>
</evidence>
<proteinExistence type="predicted"/>
<accession>A0A6I2KX64</accession>
<dbReference type="EMBL" id="WKJK01000004">
    <property type="protein sequence ID" value="MRW90371.1"/>
    <property type="molecule type" value="Genomic_DNA"/>
</dbReference>
<name>A0A6I2KX64_9BURK</name>
<organism evidence="1 2">
    <name type="scientific">Duganella guangzhouensis</name>
    <dbReference type="NCBI Taxonomy" id="2666084"/>
    <lineage>
        <taxon>Bacteria</taxon>
        <taxon>Pseudomonadati</taxon>
        <taxon>Pseudomonadota</taxon>
        <taxon>Betaproteobacteria</taxon>
        <taxon>Burkholderiales</taxon>
        <taxon>Oxalobacteraceae</taxon>
        <taxon>Telluria group</taxon>
        <taxon>Duganella</taxon>
    </lineage>
</organism>
<protein>
    <submittedName>
        <fullName evidence="1">Uncharacterized protein</fullName>
    </submittedName>
</protein>
<dbReference type="Proteomes" id="UP000433309">
    <property type="component" value="Unassembled WGS sequence"/>
</dbReference>
<dbReference type="AlphaFoldDB" id="A0A6I2KX64"/>
<reference evidence="1 2" key="1">
    <citation type="submission" date="2019-11" db="EMBL/GenBank/DDBJ databases">
        <title>Novel species isolated from a subtropical stream in China.</title>
        <authorList>
            <person name="Lu H."/>
        </authorList>
    </citation>
    <scope>NUCLEOTIDE SEQUENCE [LARGE SCALE GENOMIC DNA]</scope>
    <source>
        <strain evidence="1 2">FT80W</strain>
    </source>
</reference>